<name>A0ACC5R041_9HYPH</name>
<gene>
    <name evidence="1" type="ORF">JHL16_06665</name>
</gene>
<evidence type="ECO:0000313" key="2">
    <source>
        <dbReference type="Proteomes" id="UP000616151"/>
    </source>
</evidence>
<dbReference type="EMBL" id="JAENHL010000006">
    <property type="protein sequence ID" value="MBK1866030.1"/>
    <property type="molecule type" value="Genomic_DNA"/>
</dbReference>
<proteinExistence type="predicted"/>
<accession>A0ACC5R041</accession>
<dbReference type="Proteomes" id="UP000616151">
    <property type="component" value="Unassembled WGS sequence"/>
</dbReference>
<sequence length="421" mass="43265">MSGLLTGNLWRHADFMRMWAAQAVSAFGARITREGLPLAAVLTIEATPFELSILAALAMGPGLVVGLLAGGHVDRSRRRPILIAMDIIRALVLMTVPLAAWGGFLSMPQLYVAAACVGAASVLFDIADNAYLPSLIEPRDLVEGNAKINTTGSVAEIGGPALSGVLFQLLTVPVAIAVNAATYLVSAAFLGAIRKAETPPPPSEEAVSLRQDMVLGLNAIFRDPFVRPIFVIALAEAFFGSFLAGLYVLYAIDTLGLTPAMMGVTIAVGGLGALAGAVLGPLLADRLGVGRTILLAALGYGATSALIPLAQGEPWLAMGVLMVAQFVGDGLAVAGGVIAVSLRQTVLPLAIMGRVGAAFHVGTGSLAVVGALLGGVLATSLGIRETLYIASAGLVLAPLWAMLSPLWRQHDMPAPAERAGE</sequence>
<protein>
    <submittedName>
        <fullName evidence="1">MFS transporter</fullName>
    </submittedName>
</protein>
<evidence type="ECO:0000313" key="1">
    <source>
        <dbReference type="EMBL" id="MBK1866030.1"/>
    </source>
</evidence>
<organism evidence="1 2">
    <name type="scientific">Taklimakanibacter albus</name>
    <dbReference type="NCBI Taxonomy" id="2800327"/>
    <lineage>
        <taxon>Bacteria</taxon>
        <taxon>Pseudomonadati</taxon>
        <taxon>Pseudomonadota</taxon>
        <taxon>Alphaproteobacteria</taxon>
        <taxon>Hyphomicrobiales</taxon>
        <taxon>Aestuariivirgaceae</taxon>
        <taxon>Taklimakanibacter</taxon>
    </lineage>
</organism>
<comment type="caution">
    <text evidence="1">The sequence shown here is derived from an EMBL/GenBank/DDBJ whole genome shotgun (WGS) entry which is preliminary data.</text>
</comment>
<keyword evidence="2" id="KW-1185">Reference proteome</keyword>
<reference evidence="1" key="1">
    <citation type="submission" date="2021-01" db="EMBL/GenBank/DDBJ databases">
        <authorList>
            <person name="Sun Q."/>
        </authorList>
    </citation>
    <scope>NUCLEOTIDE SEQUENCE</scope>
    <source>
        <strain evidence="1">YIM B02566</strain>
    </source>
</reference>